<feature type="non-terminal residue" evidence="9">
    <location>
        <position position="1"/>
    </location>
</feature>
<dbReference type="Gene3D" id="2.60.40.1210">
    <property type="entry name" value="Cellobiose dehydrogenase, cytochrome domain"/>
    <property type="match status" value="1"/>
</dbReference>
<feature type="transmembrane region" description="Helical" evidence="7">
    <location>
        <begin position="295"/>
        <end position="313"/>
    </location>
</feature>
<dbReference type="GO" id="GO:0016020">
    <property type="term" value="C:membrane"/>
    <property type="evidence" value="ECO:0007669"/>
    <property type="project" value="UniProtKB-SubCell"/>
</dbReference>
<keyword evidence="4" id="KW-0249">Electron transport</keyword>
<evidence type="ECO:0000256" key="5">
    <source>
        <dbReference type="ARBA" id="ARBA00022989"/>
    </source>
</evidence>
<sequence length="429" mass="45946">QCGERNACLPESSTADATSTGLFFTTARALSTAPATTFVASDNSISFALNIPQDEHSNELFFSISGDSSCSWLAIGMGSEKMDDSLMFLLYSDPSGKNGKTVTVSPRLSRGRVEPSYTSNVSMTVLPGTGITGNTTTLNAKCSNCRSWKGGSIDPNNTAARFTYATGPDGNLNTKSLAAGIKRHATFGAFEMDLTKAVGAGSVPGPAVADSAGVTQTQDKTDDDVSAPLHACIMILAFVGLMPIGILILRVMDSPKWHGVNQTLSVVVALVGACVGIYAGTMFNRTKNFDSAHQILGLMVIVLMIGQFVVGFLHHRMYKKTQAPTKLAPIHVWLGRIVIIAGIVDGFLGFPLALNPKYDWALLALVLLVIIFMGPLAFWRYKRNVQKAKTEAAVGPAGYQNQPWMNTQSDFNLHPMNPPPVYQNPGYGR</sequence>
<dbReference type="InterPro" id="IPR015920">
    <property type="entry name" value="Cellobiose_DH-like_cyt"/>
</dbReference>
<dbReference type="PANTHER" id="PTHR47797">
    <property type="entry name" value="DEHYDROGENASE, PUTATIVE (AFU_ORTHOLOGUE AFUA_8G05805)-RELATED"/>
    <property type="match status" value="1"/>
</dbReference>
<dbReference type="SMART" id="SM00665">
    <property type="entry name" value="B561"/>
    <property type="match status" value="1"/>
</dbReference>
<evidence type="ECO:0000256" key="7">
    <source>
        <dbReference type="SAM" id="Phobius"/>
    </source>
</evidence>
<evidence type="ECO:0000313" key="9">
    <source>
        <dbReference type="EMBL" id="TVY19285.1"/>
    </source>
</evidence>
<evidence type="ECO:0000256" key="6">
    <source>
        <dbReference type="ARBA" id="ARBA00023136"/>
    </source>
</evidence>
<keyword evidence="6 7" id="KW-0472">Membrane</keyword>
<dbReference type="Proteomes" id="UP000469559">
    <property type="component" value="Unassembled WGS sequence"/>
</dbReference>
<evidence type="ECO:0000313" key="10">
    <source>
        <dbReference type="Proteomes" id="UP000469559"/>
    </source>
</evidence>
<keyword evidence="10" id="KW-1185">Reference proteome</keyword>
<dbReference type="InterPro" id="IPR006593">
    <property type="entry name" value="Cyt_b561/ferric_Rdtase_TM"/>
</dbReference>
<dbReference type="CDD" id="cd09630">
    <property type="entry name" value="CDH_like_cytochrome"/>
    <property type="match status" value="1"/>
</dbReference>
<dbReference type="AlphaFoldDB" id="A0A8T9BHS5"/>
<dbReference type="Pfam" id="PF03188">
    <property type="entry name" value="Cytochrom_B561"/>
    <property type="match status" value="1"/>
</dbReference>
<proteinExistence type="predicted"/>
<keyword evidence="3 7" id="KW-0812">Transmembrane</keyword>
<dbReference type="Gene3D" id="1.20.120.1770">
    <property type="match status" value="1"/>
</dbReference>
<dbReference type="Pfam" id="PF16010">
    <property type="entry name" value="CDH-cyt"/>
    <property type="match status" value="1"/>
</dbReference>
<dbReference type="CDD" id="cd08760">
    <property type="entry name" value="Cyt_b561_FRRS1_like"/>
    <property type="match status" value="1"/>
</dbReference>
<organism evidence="9 10">
    <name type="scientific">Lachnellula arida</name>
    <dbReference type="NCBI Taxonomy" id="1316785"/>
    <lineage>
        <taxon>Eukaryota</taxon>
        <taxon>Fungi</taxon>
        <taxon>Dikarya</taxon>
        <taxon>Ascomycota</taxon>
        <taxon>Pezizomycotina</taxon>
        <taxon>Leotiomycetes</taxon>
        <taxon>Helotiales</taxon>
        <taxon>Lachnaceae</taxon>
        <taxon>Lachnellula</taxon>
    </lineage>
</organism>
<feature type="transmembrane region" description="Helical" evidence="7">
    <location>
        <begin position="333"/>
        <end position="354"/>
    </location>
</feature>
<feature type="transmembrane region" description="Helical" evidence="7">
    <location>
        <begin position="360"/>
        <end position="379"/>
    </location>
</feature>
<evidence type="ECO:0000256" key="1">
    <source>
        <dbReference type="ARBA" id="ARBA00004370"/>
    </source>
</evidence>
<dbReference type="PROSITE" id="PS50939">
    <property type="entry name" value="CYTOCHROME_B561"/>
    <property type="match status" value="1"/>
</dbReference>
<protein>
    <recommendedName>
        <fullName evidence="8">Cytochrome b561 domain-containing protein</fullName>
    </recommendedName>
</protein>
<feature type="transmembrane region" description="Helical" evidence="7">
    <location>
        <begin position="264"/>
        <end position="283"/>
    </location>
</feature>
<dbReference type="SMART" id="SM00664">
    <property type="entry name" value="DoH"/>
    <property type="match status" value="1"/>
</dbReference>
<comment type="subcellular location">
    <subcellularLocation>
        <location evidence="1">Membrane</location>
    </subcellularLocation>
</comment>
<evidence type="ECO:0000256" key="4">
    <source>
        <dbReference type="ARBA" id="ARBA00022982"/>
    </source>
</evidence>
<gene>
    <name evidence="9" type="ORF">LARI1_G004813</name>
</gene>
<keyword evidence="2" id="KW-0813">Transport</keyword>
<comment type="caution">
    <text evidence="9">The sequence shown here is derived from an EMBL/GenBank/DDBJ whole genome shotgun (WGS) entry which is preliminary data.</text>
</comment>
<keyword evidence="5 7" id="KW-1133">Transmembrane helix</keyword>
<feature type="domain" description="Cytochrome b561" evidence="8">
    <location>
        <begin position="194"/>
        <end position="383"/>
    </location>
</feature>
<evidence type="ECO:0000256" key="2">
    <source>
        <dbReference type="ARBA" id="ARBA00022448"/>
    </source>
</evidence>
<name>A0A8T9BHS5_9HELO</name>
<dbReference type="PANTHER" id="PTHR47797:SF1">
    <property type="entry name" value="CYTOCHROME B561 DOMAIN-CONTAINING PROTEIN-RELATED"/>
    <property type="match status" value="1"/>
</dbReference>
<reference evidence="9 10" key="1">
    <citation type="submission" date="2018-05" db="EMBL/GenBank/DDBJ databases">
        <title>Whole genome sequencing for identification of molecular markers to develop diagnostic detection tools for the regulated plant pathogen Lachnellula willkommii.</title>
        <authorList>
            <person name="Giroux E."/>
            <person name="Bilodeau G."/>
        </authorList>
    </citation>
    <scope>NUCLEOTIDE SEQUENCE [LARGE SCALE GENOMIC DNA]</scope>
    <source>
        <strain evidence="9 10">CBS 203.66</strain>
    </source>
</reference>
<dbReference type="OrthoDB" id="19261at2759"/>
<evidence type="ECO:0000259" key="8">
    <source>
        <dbReference type="PROSITE" id="PS50939"/>
    </source>
</evidence>
<dbReference type="InterPro" id="IPR005018">
    <property type="entry name" value="DOMON_domain"/>
</dbReference>
<dbReference type="SUPFAM" id="SSF49344">
    <property type="entry name" value="CBD9-like"/>
    <property type="match status" value="1"/>
</dbReference>
<feature type="transmembrane region" description="Helical" evidence="7">
    <location>
        <begin position="227"/>
        <end position="252"/>
    </location>
</feature>
<dbReference type="EMBL" id="QGMF01000116">
    <property type="protein sequence ID" value="TVY19285.1"/>
    <property type="molecule type" value="Genomic_DNA"/>
</dbReference>
<accession>A0A8T9BHS5</accession>
<evidence type="ECO:0000256" key="3">
    <source>
        <dbReference type="ARBA" id="ARBA00022692"/>
    </source>
</evidence>